<dbReference type="SUPFAM" id="SSF48452">
    <property type="entry name" value="TPR-like"/>
    <property type="match status" value="1"/>
</dbReference>
<reference evidence="3 4" key="1">
    <citation type="submission" date="2013-01" db="EMBL/GenBank/DDBJ databases">
        <title>The Genome Sequence of Clostridium clostridioforme 90A8.</title>
        <authorList>
            <consortium name="The Broad Institute Genome Sequencing Platform"/>
            <person name="Earl A."/>
            <person name="Ward D."/>
            <person name="Feldgarden M."/>
            <person name="Gevers D."/>
            <person name="Courvalin P."/>
            <person name="Lambert T."/>
            <person name="Walker B."/>
            <person name="Young S.K."/>
            <person name="Zeng Q."/>
            <person name="Gargeya S."/>
            <person name="Fitzgerald M."/>
            <person name="Haas B."/>
            <person name="Abouelleil A."/>
            <person name="Alvarado L."/>
            <person name="Arachchi H.M."/>
            <person name="Berlin A.M."/>
            <person name="Chapman S.B."/>
            <person name="Dewar J."/>
            <person name="Goldberg J."/>
            <person name="Griggs A."/>
            <person name="Gujja S."/>
            <person name="Hansen M."/>
            <person name="Howarth C."/>
            <person name="Imamovic A."/>
            <person name="Larimer J."/>
            <person name="McCowan C."/>
            <person name="Murphy C."/>
            <person name="Neiman D."/>
            <person name="Pearson M."/>
            <person name="Priest M."/>
            <person name="Roberts A."/>
            <person name="Saif S."/>
            <person name="Shea T."/>
            <person name="Sisk P."/>
            <person name="Sykes S."/>
            <person name="Wortman J."/>
            <person name="Nusbaum C."/>
            <person name="Birren B."/>
        </authorList>
    </citation>
    <scope>NUCLEOTIDE SEQUENCE [LARGE SCALE GENOMIC DNA]</scope>
    <source>
        <strain evidence="3 4">90A8</strain>
    </source>
</reference>
<feature type="region of interest" description="Disordered" evidence="2">
    <location>
        <begin position="220"/>
        <end position="239"/>
    </location>
</feature>
<dbReference type="GeneID" id="57962947"/>
<feature type="compositionally biased region" description="Basic and acidic residues" evidence="2">
    <location>
        <begin position="220"/>
        <end position="234"/>
    </location>
</feature>
<feature type="region of interest" description="Disordered" evidence="2">
    <location>
        <begin position="590"/>
        <end position="702"/>
    </location>
</feature>
<evidence type="ECO:0000256" key="2">
    <source>
        <dbReference type="SAM" id="MobiDB-lite"/>
    </source>
</evidence>
<feature type="compositionally biased region" description="Basic and acidic residues" evidence="2">
    <location>
        <begin position="639"/>
        <end position="657"/>
    </location>
</feature>
<dbReference type="PATRIC" id="fig|999408.3.peg.4768"/>
<feature type="compositionally biased region" description="Acidic residues" evidence="2">
    <location>
        <begin position="380"/>
        <end position="390"/>
    </location>
</feature>
<evidence type="ECO:0000256" key="1">
    <source>
        <dbReference type="PROSITE-ProRule" id="PRU00339"/>
    </source>
</evidence>
<sequence length="797" mass="90747">MDKYEFNIKVEQIKKMVSRGDYETAMKIADTIDWRRVRNVNILSMVATIYEKNEEYQEAKDILLLAFERAPIGKRLLFKLAELAIKEGSFQEAEDYYREFCDLAPDDPRQYILRYLILGAKGAPAEQLIHTLEQYCNIELDEKWLYELAELYAEAGMGELCIMACDKIMLMFGLGKYVEKAMELKIQFAPLTKYQMDLVENRDKYEARLKAVEQEYRAGKRPADYEPMPERKTEVSPQSYMARQEAAFAVEPEAEYPEDGYAQAGHREGGYAEDDYAQTGYQEAGYAEEEYPEDDYSEGDYQKNGYQAEVYQEDTYTDEDDSEEAYGRRGYYGNEYPDQNPQDDTEDGAKAGYPEEHCGNAAGAEKSYEDEGAHARVTIEPEDSEEEEKSAEETQPQWMPDKPRILSDEAVRARMHEAEVQADLAKEMSRISDGRHRPETTSAQTRVLADIKDLGRESSVQESHHFMIEAEYSSSGLDQAIELLKKIHKETGAKNQAAKITGEKLNSKGVFAIADKLTGKDLIIEQAGAMEESTLQELNQLMARDETGMNVVLIDVAGNLARIHRVYPGLAKRFEYVGKMGPEEVAYVAPEGDDRPVRPVQLRKAEEPAVPRKVQSRKEEPAVSKAQPVPEPAAPRSLPKPEPEQRPDTDRKAETEQKPNPVRRKMEESRPEPVARREEHKEVPLKAAENPPVLPQPDESDYDDQQEMDIDEFAQYACQYASDIDCSISGKSMLALYERIEIMEEDGVPLTKVNAEDLIEEAADKAENPSFFKRITGIFSSKYDRDGLLILKEEHFI</sequence>
<evidence type="ECO:0000313" key="4">
    <source>
        <dbReference type="Proteomes" id="UP000013085"/>
    </source>
</evidence>
<gene>
    <name evidence="3" type="ORF">HMPREF1090_04443</name>
</gene>
<dbReference type="AlphaFoldDB" id="A0A0E2H4L3"/>
<dbReference type="Proteomes" id="UP000013085">
    <property type="component" value="Unassembled WGS sequence"/>
</dbReference>
<dbReference type="Gene3D" id="1.25.40.10">
    <property type="entry name" value="Tetratricopeptide repeat domain"/>
    <property type="match status" value="1"/>
</dbReference>
<name>A0A0E2H4L3_9FIRM</name>
<accession>A0A0E2H4L3</accession>
<dbReference type="EMBL" id="AGYR01000051">
    <property type="protein sequence ID" value="ENZ09302.1"/>
    <property type="molecule type" value="Genomic_DNA"/>
</dbReference>
<feature type="compositionally biased region" description="Basic and acidic residues" evidence="2">
    <location>
        <begin position="664"/>
        <end position="684"/>
    </location>
</feature>
<dbReference type="HOGENOM" id="CLU_016603_0_0_9"/>
<feature type="region of interest" description="Disordered" evidence="2">
    <location>
        <begin position="312"/>
        <end position="403"/>
    </location>
</feature>
<organism evidence="3 4">
    <name type="scientific">[Clostridium] clostridioforme 90A8</name>
    <dbReference type="NCBI Taxonomy" id="999408"/>
    <lineage>
        <taxon>Bacteria</taxon>
        <taxon>Bacillati</taxon>
        <taxon>Bacillota</taxon>
        <taxon>Clostridia</taxon>
        <taxon>Lachnospirales</taxon>
        <taxon>Lachnospiraceae</taxon>
        <taxon>Enterocloster</taxon>
    </lineage>
</organism>
<feature type="compositionally biased region" description="Basic and acidic residues" evidence="2">
    <location>
        <begin position="347"/>
        <end position="358"/>
    </location>
</feature>
<evidence type="ECO:0000313" key="3">
    <source>
        <dbReference type="EMBL" id="ENZ09302.1"/>
    </source>
</evidence>
<dbReference type="Pfam" id="PF13181">
    <property type="entry name" value="TPR_8"/>
    <property type="match status" value="1"/>
</dbReference>
<protein>
    <submittedName>
        <fullName evidence="3">Uncharacterized protein</fullName>
    </submittedName>
</protein>
<dbReference type="InterPro" id="IPR011990">
    <property type="entry name" value="TPR-like_helical_dom_sf"/>
</dbReference>
<dbReference type="PROSITE" id="PS50005">
    <property type="entry name" value="TPR"/>
    <property type="match status" value="1"/>
</dbReference>
<feature type="compositionally biased region" description="Basic and acidic residues" evidence="2">
    <location>
        <begin position="592"/>
        <end position="622"/>
    </location>
</feature>
<feature type="compositionally biased region" description="Acidic residues" evidence="2">
    <location>
        <begin position="312"/>
        <end position="324"/>
    </location>
</feature>
<dbReference type="InterPro" id="IPR019734">
    <property type="entry name" value="TPR_rpt"/>
</dbReference>
<feature type="compositionally biased region" description="Basic and acidic residues" evidence="2">
    <location>
        <begin position="366"/>
        <end position="379"/>
    </location>
</feature>
<dbReference type="RefSeq" id="WP_002584482.1">
    <property type="nucleotide sequence ID" value="NZ_KB850985.1"/>
</dbReference>
<proteinExistence type="predicted"/>
<comment type="caution">
    <text evidence="3">The sequence shown here is derived from an EMBL/GenBank/DDBJ whole genome shotgun (WGS) entry which is preliminary data.</text>
</comment>
<keyword evidence="1" id="KW-0802">TPR repeat</keyword>
<feature type="repeat" description="TPR" evidence="1">
    <location>
        <begin position="74"/>
        <end position="107"/>
    </location>
</feature>